<dbReference type="InterPro" id="IPR000412">
    <property type="entry name" value="ABC_2_transport"/>
</dbReference>
<keyword evidence="6" id="KW-0813">Transport</keyword>
<keyword evidence="6" id="KW-1003">Cell membrane</keyword>
<organism evidence="8 9">
    <name type="scientific">Streptosporangium pseudovulgare</name>
    <dbReference type="NCBI Taxonomy" id="35765"/>
    <lineage>
        <taxon>Bacteria</taxon>
        <taxon>Bacillati</taxon>
        <taxon>Actinomycetota</taxon>
        <taxon>Actinomycetes</taxon>
        <taxon>Streptosporangiales</taxon>
        <taxon>Streptosporangiaceae</taxon>
        <taxon>Streptosporangium</taxon>
    </lineage>
</organism>
<dbReference type="PROSITE" id="PS51012">
    <property type="entry name" value="ABC_TM2"/>
    <property type="match status" value="1"/>
</dbReference>
<keyword evidence="4 6" id="KW-0472">Membrane</keyword>
<accession>A0ABQ2REA1</accession>
<dbReference type="InterPro" id="IPR047817">
    <property type="entry name" value="ABC2_TM_bact-type"/>
</dbReference>
<name>A0ABQ2REA1_9ACTN</name>
<keyword evidence="5" id="KW-0046">Antibiotic resistance</keyword>
<gene>
    <name evidence="8" type="ORF">GCM10010140_60660</name>
</gene>
<dbReference type="PANTHER" id="PTHR43229">
    <property type="entry name" value="NODULATION PROTEIN J"/>
    <property type="match status" value="1"/>
</dbReference>
<evidence type="ECO:0000256" key="4">
    <source>
        <dbReference type="ARBA" id="ARBA00023136"/>
    </source>
</evidence>
<comment type="similarity">
    <text evidence="6">Belongs to the ABC-2 integral membrane protein family.</text>
</comment>
<dbReference type="Pfam" id="PF01061">
    <property type="entry name" value="ABC2_membrane"/>
    <property type="match status" value="1"/>
</dbReference>
<dbReference type="PIRSF" id="PIRSF006648">
    <property type="entry name" value="DrrB"/>
    <property type="match status" value="1"/>
</dbReference>
<keyword evidence="9" id="KW-1185">Reference proteome</keyword>
<feature type="transmembrane region" description="Helical" evidence="6">
    <location>
        <begin position="67"/>
        <end position="86"/>
    </location>
</feature>
<comment type="caution">
    <text evidence="8">The sequence shown here is derived from an EMBL/GenBank/DDBJ whole genome shotgun (WGS) entry which is preliminary data.</text>
</comment>
<feature type="transmembrane region" description="Helical" evidence="6">
    <location>
        <begin position="155"/>
        <end position="177"/>
    </location>
</feature>
<dbReference type="PANTHER" id="PTHR43229:SF2">
    <property type="entry name" value="NODULATION PROTEIN J"/>
    <property type="match status" value="1"/>
</dbReference>
<evidence type="ECO:0000256" key="5">
    <source>
        <dbReference type="ARBA" id="ARBA00023251"/>
    </source>
</evidence>
<reference evidence="9" key="1">
    <citation type="journal article" date="2019" name="Int. J. Syst. Evol. Microbiol.">
        <title>The Global Catalogue of Microorganisms (GCM) 10K type strain sequencing project: providing services to taxonomists for standard genome sequencing and annotation.</title>
        <authorList>
            <consortium name="The Broad Institute Genomics Platform"/>
            <consortium name="The Broad Institute Genome Sequencing Center for Infectious Disease"/>
            <person name="Wu L."/>
            <person name="Ma J."/>
        </authorList>
    </citation>
    <scope>NUCLEOTIDE SEQUENCE [LARGE SCALE GENOMIC DNA]</scope>
    <source>
        <strain evidence="9">JCM 3115</strain>
    </source>
</reference>
<dbReference type="RefSeq" id="WP_189249867.1">
    <property type="nucleotide sequence ID" value="NZ_BMQJ01000018.1"/>
</dbReference>
<dbReference type="EMBL" id="BMQJ01000018">
    <property type="protein sequence ID" value="GGQ22261.1"/>
    <property type="molecule type" value="Genomic_DNA"/>
</dbReference>
<feature type="domain" description="ABC transmembrane type-2" evidence="7">
    <location>
        <begin position="37"/>
        <end position="266"/>
    </location>
</feature>
<keyword evidence="2 6" id="KW-0812">Transmembrane</keyword>
<evidence type="ECO:0000256" key="1">
    <source>
        <dbReference type="ARBA" id="ARBA00004141"/>
    </source>
</evidence>
<dbReference type="InterPro" id="IPR013525">
    <property type="entry name" value="ABC2_TM"/>
</dbReference>
<dbReference type="Proteomes" id="UP000611554">
    <property type="component" value="Unassembled WGS sequence"/>
</dbReference>
<keyword evidence="3 6" id="KW-1133">Transmembrane helix</keyword>
<dbReference type="InterPro" id="IPR051784">
    <property type="entry name" value="Nod_factor_ABC_transporter"/>
</dbReference>
<feature type="transmembrane region" description="Helical" evidence="6">
    <location>
        <begin position="38"/>
        <end position="60"/>
    </location>
</feature>
<evidence type="ECO:0000256" key="3">
    <source>
        <dbReference type="ARBA" id="ARBA00022989"/>
    </source>
</evidence>
<feature type="transmembrane region" description="Helical" evidence="6">
    <location>
        <begin position="184"/>
        <end position="203"/>
    </location>
</feature>
<evidence type="ECO:0000259" key="7">
    <source>
        <dbReference type="PROSITE" id="PS51012"/>
    </source>
</evidence>
<feature type="transmembrane region" description="Helical" evidence="6">
    <location>
        <begin position="129"/>
        <end position="149"/>
    </location>
</feature>
<protein>
    <recommendedName>
        <fullName evidence="6">Transport permease protein</fullName>
    </recommendedName>
</protein>
<evidence type="ECO:0000313" key="8">
    <source>
        <dbReference type="EMBL" id="GGQ22261.1"/>
    </source>
</evidence>
<feature type="transmembrane region" description="Helical" evidence="6">
    <location>
        <begin position="239"/>
        <end position="263"/>
    </location>
</feature>
<comment type="subcellular location">
    <subcellularLocation>
        <location evidence="6">Cell membrane</location>
        <topology evidence="6">Multi-pass membrane protein</topology>
    </subcellularLocation>
    <subcellularLocation>
        <location evidence="1">Membrane</location>
        <topology evidence="1">Multi-pass membrane protein</topology>
    </subcellularLocation>
</comment>
<proteinExistence type="inferred from homology"/>
<evidence type="ECO:0000256" key="6">
    <source>
        <dbReference type="RuleBase" id="RU361157"/>
    </source>
</evidence>
<sequence>MTTIDEARAATPRPPVARSFAAILTRDLVVTWRELPAFLTQVVLQPLFILFVFGTVLGDLGYVGGDFGAVLLPGVIALNAFIGGLQNTALPLTLDFSYSREIEDRLLAPLPIWLVAVEKMLFGTVRGLLAGAVMIPLGLLVLPGTEIALASVPPALLVMALGAFVGSAIGMTLGTAVSPRGINTVFAMVLTPLMFTGATQFPWPQLERLPWFQVVCALNPLTYVSEAMRAVMVPQIPHLAFWLCLLVMAVAGAGFAVAGALGFGRRALD</sequence>
<evidence type="ECO:0000256" key="2">
    <source>
        <dbReference type="ARBA" id="ARBA00022692"/>
    </source>
</evidence>
<evidence type="ECO:0000313" key="9">
    <source>
        <dbReference type="Proteomes" id="UP000611554"/>
    </source>
</evidence>